<sequence length="286" mass="29908">MISLLITTAGPLTTVQDLGRPGYAHIGVPHAGALDRGALRLGNRLLGNREGAAALEITVGGFEAVFSDECWFVVTGAWAPLRLDGEPVDPHAPTRALAGQSLSIGVAERGLRSYLSVRGGFAAPPVLGSRSRDTLAGIGPAVITDGDELPIGKPPADGVPTLEIAPWGPPGDGRVEVGVHAGPRQDWFTAASVDRFFTSPWELSPESNRIGARLLGPPLERERDDELPSEGMFAGAIQVPPSGLPTVLLADHPVTGGYPVIGVVRDADLDAFAQLRPGQQVAFRHA</sequence>
<dbReference type="AlphaFoldDB" id="A0A1H4J4B9"/>
<evidence type="ECO:0000313" key="6">
    <source>
        <dbReference type="Proteomes" id="UP000199183"/>
    </source>
</evidence>
<dbReference type="OrthoDB" id="9768696at2"/>
<protein>
    <submittedName>
        <fullName evidence="5">Biotin-dependent carboxylase uncharacterized domain-containing protein</fullName>
    </submittedName>
</protein>
<gene>
    <name evidence="5" type="ORF">SAMN04489806_0480</name>
</gene>
<dbReference type="Proteomes" id="UP000199183">
    <property type="component" value="Unassembled WGS sequence"/>
</dbReference>
<dbReference type="RefSeq" id="WP_091179452.1">
    <property type="nucleotide sequence ID" value="NZ_FNRY01000001.1"/>
</dbReference>
<dbReference type="GO" id="GO:0016787">
    <property type="term" value="F:hydrolase activity"/>
    <property type="evidence" value="ECO:0007669"/>
    <property type="project" value="UniProtKB-KW"/>
</dbReference>
<dbReference type="Pfam" id="PF02626">
    <property type="entry name" value="CT_A_B"/>
    <property type="match status" value="1"/>
</dbReference>
<dbReference type="InterPro" id="IPR029000">
    <property type="entry name" value="Cyclophilin-like_dom_sf"/>
</dbReference>
<dbReference type="SMART" id="SM00797">
    <property type="entry name" value="AHS2"/>
    <property type="match status" value="1"/>
</dbReference>
<evidence type="ECO:0000313" key="5">
    <source>
        <dbReference type="EMBL" id="SEB41067.1"/>
    </source>
</evidence>
<dbReference type="EMBL" id="FNRY01000001">
    <property type="protein sequence ID" value="SEB41067.1"/>
    <property type="molecule type" value="Genomic_DNA"/>
</dbReference>
<dbReference type="Gene3D" id="2.40.100.10">
    <property type="entry name" value="Cyclophilin-like"/>
    <property type="match status" value="1"/>
</dbReference>
<dbReference type="InterPro" id="IPR052708">
    <property type="entry name" value="PxpC"/>
</dbReference>
<proteinExistence type="predicted"/>
<evidence type="ECO:0000256" key="1">
    <source>
        <dbReference type="ARBA" id="ARBA00022741"/>
    </source>
</evidence>
<name>A0A1H4J4B9_9MICO</name>
<dbReference type="STRING" id="640635.SAMN04489806_0480"/>
<organism evidence="5 6">
    <name type="scientific">Paramicrobacterium humi</name>
    <dbReference type="NCBI Taxonomy" id="640635"/>
    <lineage>
        <taxon>Bacteria</taxon>
        <taxon>Bacillati</taxon>
        <taxon>Actinomycetota</taxon>
        <taxon>Actinomycetes</taxon>
        <taxon>Micrococcales</taxon>
        <taxon>Microbacteriaceae</taxon>
        <taxon>Paramicrobacterium</taxon>
    </lineage>
</organism>
<dbReference type="SUPFAM" id="SSF50891">
    <property type="entry name" value="Cyclophilin-like"/>
    <property type="match status" value="1"/>
</dbReference>
<evidence type="ECO:0000256" key="3">
    <source>
        <dbReference type="ARBA" id="ARBA00022840"/>
    </source>
</evidence>
<dbReference type="InterPro" id="IPR003778">
    <property type="entry name" value="CT_A_B"/>
</dbReference>
<keyword evidence="1" id="KW-0547">Nucleotide-binding</keyword>
<keyword evidence="6" id="KW-1185">Reference proteome</keyword>
<accession>A0A1H4J4B9</accession>
<dbReference type="PANTHER" id="PTHR43309:SF3">
    <property type="entry name" value="5-OXOPROLINASE SUBUNIT C"/>
    <property type="match status" value="1"/>
</dbReference>
<keyword evidence="3" id="KW-0067">ATP-binding</keyword>
<dbReference type="NCBIfam" id="TIGR00724">
    <property type="entry name" value="urea_amlyse_rel"/>
    <property type="match status" value="1"/>
</dbReference>
<dbReference type="PANTHER" id="PTHR43309">
    <property type="entry name" value="5-OXOPROLINASE SUBUNIT C"/>
    <property type="match status" value="1"/>
</dbReference>
<evidence type="ECO:0000259" key="4">
    <source>
        <dbReference type="SMART" id="SM00797"/>
    </source>
</evidence>
<reference evidence="5 6" key="1">
    <citation type="submission" date="2016-10" db="EMBL/GenBank/DDBJ databases">
        <authorList>
            <person name="de Groot N.N."/>
        </authorList>
    </citation>
    <scope>NUCLEOTIDE SEQUENCE [LARGE SCALE GENOMIC DNA]</scope>
    <source>
        <strain evidence="5 6">DSM 21799</strain>
    </source>
</reference>
<keyword evidence="2" id="KW-0378">Hydrolase</keyword>
<feature type="domain" description="Carboxyltransferase" evidence="4">
    <location>
        <begin position="25"/>
        <end position="286"/>
    </location>
</feature>
<dbReference type="GO" id="GO:0005524">
    <property type="term" value="F:ATP binding"/>
    <property type="evidence" value="ECO:0007669"/>
    <property type="project" value="UniProtKB-KW"/>
</dbReference>
<evidence type="ECO:0000256" key="2">
    <source>
        <dbReference type="ARBA" id="ARBA00022801"/>
    </source>
</evidence>